<gene>
    <name evidence="5" type="ORF">ECPE_LOCUS8384</name>
</gene>
<feature type="region of interest" description="Disordered" evidence="3">
    <location>
        <begin position="101"/>
        <end position="121"/>
    </location>
</feature>
<feature type="domain" description="SH3" evidence="4">
    <location>
        <begin position="17"/>
        <end position="80"/>
    </location>
</feature>
<organism evidence="7">
    <name type="scientific">Echinostoma caproni</name>
    <dbReference type="NCBI Taxonomy" id="27848"/>
    <lineage>
        <taxon>Eukaryota</taxon>
        <taxon>Metazoa</taxon>
        <taxon>Spiralia</taxon>
        <taxon>Lophotrochozoa</taxon>
        <taxon>Platyhelminthes</taxon>
        <taxon>Trematoda</taxon>
        <taxon>Digenea</taxon>
        <taxon>Plagiorchiida</taxon>
        <taxon>Echinostomata</taxon>
        <taxon>Echinostomatoidea</taxon>
        <taxon>Echinostomatidae</taxon>
        <taxon>Echinostoma</taxon>
    </lineage>
</organism>
<dbReference type="PANTHER" id="PTHR14167">
    <property type="entry name" value="SH3 DOMAIN-CONTAINING"/>
    <property type="match status" value="1"/>
</dbReference>
<proteinExistence type="predicted"/>
<keyword evidence="1 2" id="KW-0728">SH3 domain</keyword>
<evidence type="ECO:0000259" key="4">
    <source>
        <dbReference type="PROSITE" id="PS50002"/>
    </source>
</evidence>
<sequence length="311" mass="32802">MRLRSKSTATGRATPDFEKEQYEVMFDFTARHPDELSLTTGMTISIYLNPPFTVSPGWLYGEHNGVKGMLPKSYVRKKITGKIDPFDPFGVHKVHVAATPPAQPDRCVNDSQSKSTENDPGTGKPLFACLALYPYESTVPGDLNLAVNDEAALLKHENEPSSPATEVAWPSLVPLATAAVTSSTSFSTSAAPPAVSSTAASNQVESSSPIPAPQPTTAAPSSDEPTAVPTTTTATGADATTATSSSPSSSPNTVVVSTKPEFARVIAPYTATAPGQLSLQPGQVVQLRKRSPKGWWEGELQVSSGYYSCLS</sequence>
<feature type="compositionally biased region" description="Polar residues" evidence="3">
    <location>
        <begin position="109"/>
        <end position="119"/>
    </location>
</feature>
<evidence type="ECO:0000256" key="1">
    <source>
        <dbReference type="ARBA" id="ARBA00022443"/>
    </source>
</evidence>
<reference evidence="5 6" key="2">
    <citation type="submission" date="2018-11" db="EMBL/GenBank/DDBJ databases">
        <authorList>
            <consortium name="Pathogen Informatics"/>
        </authorList>
    </citation>
    <scope>NUCLEOTIDE SEQUENCE [LARGE SCALE GENOMIC DNA]</scope>
    <source>
        <strain evidence="5 6">Egypt</strain>
    </source>
</reference>
<keyword evidence="6" id="KW-1185">Reference proteome</keyword>
<dbReference type="InterPro" id="IPR036028">
    <property type="entry name" value="SH3-like_dom_sf"/>
</dbReference>
<evidence type="ECO:0000313" key="6">
    <source>
        <dbReference type="Proteomes" id="UP000272942"/>
    </source>
</evidence>
<feature type="domain" description="SH3" evidence="4">
    <location>
        <begin position="258"/>
        <end position="311"/>
    </location>
</feature>
<protein>
    <submittedName>
        <fullName evidence="7">SH3 domain-containing protein</fullName>
    </submittedName>
</protein>
<accession>A0A183AN49</accession>
<feature type="region of interest" description="Disordered" evidence="3">
    <location>
        <begin position="186"/>
        <end position="255"/>
    </location>
</feature>
<reference evidence="7" key="1">
    <citation type="submission" date="2016-06" db="UniProtKB">
        <authorList>
            <consortium name="WormBaseParasite"/>
        </authorList>
    </citation>
    <scope>IDENTIFICATION</scope>
</reference>
<dbReference type="SUPFAM" id="SSF50044">
    <property type="entry name" value="SH3-domain"/>
    <property type="match status" value="2"/>
</dbReference>
<dbReference type="InterPro" id="IPR001452">
    <property type="entry name" value="SH3_domain"/>
</dbReference>
<dbReference type="InterPro" id="IPR050384">
    <property type="entry name" value="Endophilin_SH3RF"/>
</dbReference>
<dbReference type="AlphaFoldDB" id="A0A183AN49"/>
<dbReference type="Pfam" id="PF00018">
    <property type="entry name" value="SH3_1"/>
    <property type="match status" value="1"/>
</dbReference>
<evidence type="ECO:0000256" key="3">
    <source>
        <dbReference type="SAM" id="MobiDB-lite"/>
    </source>
</evidence>
<dbReference type="SMART" id="SM00326">
    <property type="entry name" value="SH3"/>
    <property type="match status" value="2"/>
</dbReference>
<dbReference type="Proteomes" id="UP000272942">
    <property type="component" value="Unassembled WGS sequence"/>
</dbReference>
<name>A0A183AN49_9TREM</name>
<dbReference type="OrthoDB" id="6284961at2759"/>
<dbReference type="EMBL" id="UZAN01045907">
    <property type="protein sequence ID" value="VDP83402.1"/>
    <property type="molecule type" value="Genomic_DNA"/>
</dbReference>
<evidence type="ECO:0000256" key="2">
    <source>
        <dbReference type="PROSITE-ProRule" id="PRU00192"/>
    </source>
</evidence>
<dbReference type="WBParaSite" id="ECPE_0000841001-mRNA-1">
    <property type="protein sequence ID" value="ECPE_0000841001-mRNA-1"/>
    <property type="gene ID" value="ECPE_0000841001"/>
</dbReference>
<evidence type="ECO:0000313" key="5">
    <source>
        <dbReference type="EMBL" id="VDP83402.1"/>
    </source>
</evidence>
<dbReference type="Pfam" id="PF14604">
    <property type="entry name" value="SH3_9"/>
    <property type="match status" value="1"/>
</dbReference>
<dbReference type="Gene3D" id="2.30.30.40">
    <property type="entry name" value="SH3 Domains"/>
    <property type="match status" value="2"/>
</dbReference>
<dbReference type="PROSITE" id="PS50002">
    <property type="entry name" value="SH3"/>
    <property type="match status" value="2"/>
</dbReference>
<dbReference type="PANTHER" id="PTHR14167:SF116">
    <property type="entry name" value="CAP, ISOFORM AC"/>
    <property type="match status" value="1"/>
</dbReference>
<evidence type="ECO:0000313" key="7">
    <source>
        <dbReference type="WBParaSite" id="ECPE_0000841001-mRNA-1"/>
    </source>
</evidence>